<evidence type="ECO:0000313" key="5">
    <source>
        <dbReference type="Proteomes" id="UP000586704"/>
    </source>
</evidence>
<dbReference type="PANTHER" id="PTHR21740:SF3">
    <property type="entry name" value="NCK-ASSOCIATED PROTEIN 5-LIKE"/>
    <property type="match status" value="1"/>
</dbReference>
<dbReference type="Pfam" id="PF15246">
    <property type="entry name" value="NCKAP5"/>
    <property type="match status" value="2"/>
</dbReference>
<organism evidence="4 5">
    <name type="scientific">Ceyx cyanopectus</name>
    <name type="common">Indigo-banded kingfisher</name>
    <dbReference type="NCBI Taxonomy" id="390723"/>
    <lineage>
        <taxon>Eukaryota</taxon>
        <taxon>Metazoa</taxon>
        <taxon>Chordata</taxon>
        <taxon>Craniata</taxon>
        <taxon>Vertebrata</taxon>
        <taxon>Euteleostomi</taxon>
        <taxon>Archelosauria</taxon>
        <taxon>Archosauria</taxon>
        <taxon>Dinosauria</taxon>
        <taxon>Saurischia</taxon>
        <taxon>Theropoda</taxon>
        <taxon>Coelurosauria</taxon>
        <taxon>Aves</taxon>
        <taxon>Neognathae</taxon>
        <taxon>Neoaves</taxon>
        <taxon>Telluraves</taxon>
        <taxon>Coraciimorphae</taxon>
        <taxon>Coraciiformes</taxon>
        <taxon>Alcedinidae</taxon>
        <taxon>Ceyx</taxon>
    </lineage>
</organism>
<feature type="region of interest" description="Disordered" evidence="2">
    <location>
        <begin position="802"/>
        <end position="825"/>
    </location>
</feature>
<feature type="compositionally biased region" description="Low complexity" evidence="2">
    <location>
        <begin position="1036"/>
        <end position="1051"/>
    </location>
</feature>
<dbReference type="InterPro" id="IPR026163">
    <property type="entry name" value="Nckap5l"/>
</dbReference>
<feature type="region of interest" description="Disordered" evidence="2">
    <location>
        <begin position="157"/>
        <end position="176"/>
    </location>
</feature>
<dbReference type="OrthoDB" id="8930856at2759"/>
<evidence type="ECO:0000313" key="4">
    <source>
        <dbReference type="EMBL" id="NXY82636.1"/>
    </source>
</evidence>
<feature type="compositionally biased region" description="Pro residues" evidence="2">
    <location>
        <begin position="527"/>
        <end position="543"/>
    </location>
</feature>
<feature type="compositionally biased region" description="Low complexity" evidence="2">
    <location>
        <begin position="996"/>
        <end position="1008"/>
    </location>
</feature>
<dbReference type="GO" id="GO:0007019">
    <property type="term" value="P:microtubule depolymerization"/>
    <property type="evidence" value="ECO:0007669"/>
    <property type="project" value="TreeGrafter"/>
</dbReference>
<feature type="domain" description="Nck-associated protein 5 C-terminal" evidence="3">
    <location>
        <begin position="549"/>
        <end position="697"/>
    </location>
</feature>
<keyword evidence="1" id="KW-0175">Coiled coil</keyword>
<evidence type="ECO:0000256" key="1">
    <source>
        <dbReference type="SAM" id="Coils"/>
    </source>
</evidence>
<proteinExistence type="predicted"/>
<feature type="region of interest" description="Disordered" evidence="2">
    <location>
        <begin position="838"/>
        <end position="869"/>
    </location>
</feature>
<feature type="domain" description="Nck-associated protein 5 C-terminal" evidence="3">
    <location>
        <begin position="813"/>
        <end position="894"/>
    </location>
</feature>
<feature type="coiled-coil region" evidence="1">
    <location>
        <begin position="627"/>
        <end position="661"/>
    </location>
</feature>
<feature type="compositionally biased region" description="Pro residues" evidence="2">
    <location>
        <begin position="325"/>
        <end position="339"/>
    </location>
</feature>
<keyword evidence="5" id="KW-1185">Reference proteome</keyword>
<accession>A0A7L4MY78</accession>
<feature type="non-terminal residue" evidence="4">
    <location>
        <position position="1"/>
    </location>
</feature>
<feature type="compositionally biased region" description="Low complexity" evidence="2">
    <location>
        <begin position="195"/>
        <end position="209"/>
    </location>
</feature>
<comment type="caution">
    <text evidence="4">The sequence shown here is derived from an EMBL/GenBank/DDBJ whole genome shotgun (WGS) entry which is preliminary data.</text>
</comment>
<feature type="region of interest" description="Disordered" evidence="2">
    <location>
        <begin position="228"/>
        <end position="552"/>
    </location>
</feature>
<reference evidence="4 5" key="1">
    <citation type="submission" date="2020-02" db="EMBL/GenBank/DDBJ databases">
        <title>Bird 10,000 Genomes (B10K) Project - Family phase.</title>
        <authorList>
            <person name="Zhang G."/>
        </authorList>
    </citation>
    <scope>NUCLEOTIDE SEQUENCE [LARGE SCALE GENOMIC DNA]</scope>
    <source>
        <strain evidence="4">B10K-DU-013-51</strain>
        <tissue evidence="4">Mixed tissue sample</tissue>
    </source>
</reference>
<dbReference type="GO" id="GO:0035371">
    <property type="term" value="C:microtubule plus-end"/>
    <property type="evidence" value="ECO:0007669"/>
    <property type="project" value="TreeGrafter"/>
</dbReference>
<feature type="compositionally biased region" description="Pro residues" evidence="2">
    <location>
        <begin position="910"/>
        <end position="919"/>
    </location>
</feature>
<dbReference type="Proteomes" id="UP000586704">
    <property type="component" value="Unassembled WGS sequence"/>
</dbReference>
<dbReference type="InterPro" id="IPR032769">
    <property type="entry name" value="NCKAP5_C"/>
</dbReference>
<feature type="region of interest" description="Disordered" evidence="2">
    <location>
        <begin position="184"/>
        <end position="209"/>
    </location>
</feature>
<feature type="region of interest" description="Disordered" evidence="2">
    <location>
        <begin position="884"/>
        <end position="943"/>
    </location>
</feature>
<feature type="non-terminal residue" evidence="4">
    <location>
        <position position="1051"/>
    </location>
</feature>
<evidence type="ECO:0000259" key="3">
    <source>
        <dbReference type="Pfam" id="PF15246"/>
    </source>
</evidence>
<feature type="region of interest" description="Disordered" evidence="2">
    <location>
        <begin position="88"/>
        <end position="134"/>
    </location>
</feature>
<sequence>QAENSALAQANENQRETYERCLDEVANHVVQALLNQKDLREECIKLKKRVFDLERQNQALSDLFQQKLQLSAGSLPQVQLGAALVPRQGRATGQSTPSLPKTPHLVGDSARTPQVTPSVPSGSPGLSPGAPPLDALSPFFKKKAQILEVLRKLEETDPLLGPPPASPGSPEPCAAPGWPHCPLRGPGATGGWRGAEGSPCSSPEEAAPPRGTLLSALAERLLRGDGGCCRRNGEAPGGSPRQRHGEHPAFLGLYAPGEESPEGGFPLLSPAGAPNPLSSPPKVLKLPPPPGALRLSPQLARASKIPCRSGNPEASPALSRRASPDAPPEPGSPEPPAFPTPHAYEVAEQPPRPPGPPAGGERGAASPPSTRRSTGGSAPSRRPGKKPPEPGYLPFKERLAALGKLRGAESREPPGPGRPERGHGADARPPARGNLGGSLKHPEAAHSGEPLARCYSSGSMGEPGKAGGKGRPTGGRTPPRVPPAPPAKATRSPHGSPTKLPTKAGAGKAGTPRGEEPTGGKATGPSHKPPPAGETPGVGPPAAPGAAGHSAIEEKVMKGIEENVLRLQGQERVPAGEAKGKAVGGLASWFGLRRSKLPALSRRGDGGRGRDWAGTPAPLRREVKLAARKLEAESLNISKLMEKAEDLRKALREEHAFLQGLALEKGHPRGPPCGPGPLPVMYQEVTAETFMQQLLDRSVPTRGPFWGGVGWVWEVTSPQRSGVPRVDGKDAPYESRLEHKRELCDLRRVPPDAKDLRLCRPPRNGIVGHLREPPDKVRTSTRCHQPHNPVLWPLTLFSSPPKVPGGGLRDELPSDESLSESGTSQHFAACGSLTRTLDSGIGTFPPPDYGGVPAKNTPKPRGRPEPLPSVVLARPAPITKVPRKARTLEREVPSTEELPAAGKHRSAPTCRPPAPPGPPGHRLGPQGQCQSAGAGPRRVQPSKNWTFPNAKACGATDPFGCPPGGLEGLHCPTAPICSPPGCRGASPEGPLPMPPALSASSSRTPSASDVGDEGSTEARSRDGGHGPSGLEHSESLSDSLYDSLSSCGSQG</sequence>
<protein>
    <submittedName>
        <fullName evidence="4">NCK5L protein</fullName>
    </submittedName>
</protein>
<feature type="compositionally biased region" description="Gly residues" evidence="2">
    <location>
        <begin position="464"/>
        <end position="473"/>
    </location>
</feature>
<gene>
    <name evidence="4" type="primary">Nckap5l</name>
    <name evidence="4" type="ORF">CEYCYA_R11961</name>
</gene>
<dbReference type="EMBL" id="VYZU01015072">
    <property type="protein sequence ID" value="NXY82636.1"/>
    <property type="molecule type" value="Genomic_DNA"/>
</dbReference>
<name>A0A7L4MY78_9AVES</name>
<dbReference type="AlphaFoldDB" id="A0A7L4MY78"/>
<evidence type="ECO:0000256" key="2">
    <source>
        <dbReference type="SAM" id="MobiDB-lite"/>
    </source>
</evidence>
<dbReference type="PANTHER" id="PTHR21740">
    <property type="entry name" value="NCK-ASSOCIATED PROTEIN 5"/>
    <property type="match status" value="1"/>
</dbReference>
<dbReference type="GO" id="GO:0001578">
    <property type="term" value="P:microtubule bundle formation"/>
    <property type="evidence" value="ECO:0007669"/>
    <property type="project" value="TreeGrafter"/>
</dbReference>
<feature type="compositionally biased region" description="Low complexity" evidence="2">
    <location>
        <begin position="117"/>
        <end position="134"/>
    </location>
</feature>
<feature type="compositionally biased region" description="Low complexity" evidence="2">
    <location>
        <begin position="274"/>
        <end position="285"/>
    </location>
</feature>
<feature type="compositionally biased region" description="Pro residues" evidence="2">
    <location>
        <begin position="160"/>
        <end position="170"/>
    </location>
</feature>
<feature type="region of interest" description="Disordered" evidence="2">
    <location>
        <begin position="978"/>
        <end position="1051"/>
    </location>
</feature>
<feature type="compositionally biased region" description="Basic and acidic residues" evidence="2">
    <location>
        <begin position="406"/>
        <end position="426"/>
    </location>
</feature>